<keyword evidence="2" id="KW-0812">Transmembrane</keyword>
<dbReference type="EnsemblMetazoa" id="G11550.2">
    <property type="protein sequence ID" value="G11550.2:cds"/>
    <property type="gene ID" value="G11550"/>
</dbReference>
<proteinExistence type="predicted"/>
<accession>A0A8W8HXQ1</accession>
<dbReference type="AlphaFoldDB" id="A0A8W8HXQ1"/>
<feature type="region of interest" description="Disordered" evidence="1">
    <location>
        <begin position="111"/>
        <end position="131"/>
    </location>
</feature>
<name>A0A8W8HXQ1_MAGGI</name>
<keyword evidence="2" id="KW-0472">Membrane</keyword>
<evidence type="ECO:0000256" key="2">
    <source>
        <dbReference type="SAM" id="Phobius"/>
    </source>
</evidence>
<organism evidence="4 5">
    <name type="scientific">Magallana gigas</name>
    <name type="common">Pacific oyster</name>
    <name type="synonym">Crassostrea gigas</name>
    <dbReference type="NCBI Taxonomy" id="29159"/>
    <lineage>
        <taxon>Eukaryota</taxon>
        <taxon>Metazoa</taxon>
        <taxon>Spiralia</taxon>
        <taxon>Lophotrochozoa</taxon>
        <taxon>Mollusca</taxon>
        <taxon>Bivalvia</taxon>
        <taxon>Autobranchia</taxon>
        <taxon>Pteriomorphia</taxon>
        <taxon>Ostreida</taxon>
        <taxon>Ostreoidea</taxon>
        <taxon>Ostreidae</taxon>
        <taxon>Magallana</taxon>
    </lineage>
</organism>
<feature type="transmembrane region" description="Helical" evidence="2">
    <location>
        <begin position="67"/>
        <end position="91"/>
    </location>
</feature>
<protein>
    <submittedName>
        <fullName evidence="4">Uncharacterized protein</fullName>
    </submittedName>
</protein>
<evidence type="ECO:0000256" key="1">
    <source>
        <dbReference type="SAM" id="MobiDB-lite"/>
    </source>
</evidence>
<evidence type="ECO:0000256" key="3">
    <source>
        <dbReference type="SAM" id="SignalP"/>
    </source>
</evidence>
<keyword evidence="3" id="KW-0732">Signal</keyword>
<feature type="chain" id="PRO_5042430695" evidence="3">
    <location>
        <begin position="26"/>
        <end position="131"/>
    </location>
</feature>
<evidence type="ECO:0000313" key="4">
    <source>
        <dbReference type="EnsemblMetazoa" id="G11550.1:cds"/>
    </source>
</evidence>
<dbReference type="EnsemblMetazoa" id="G11550.6">
    <property type="protein sequence ID" value="G11550.6:cds"/>
    <property type="gene ID" value="G11550"/>
</dbReference>
<feature type="signal peptide" evidence="3">
    <location>
        <begin position="1"/>
        <end position="25"/>
    </location>
</feature>
<evidence type="ECO:0000313" key="5">
    <source>
        <dbReference type="Proteomes" id="UP000005408"/>
    </source>
</evidence>
<keyword evidence="2" id="KW-1133">Transmembrane helix</keyword>
<reference evidence="4" key="1">
    <citation type="submission" date="2022-08" db="UniProtKB">
        <authorList>
            <consortium name="EnsemblMetazoa"/>
        </authorList>
    </citation>
    <scope>IDENTIFICATION</scope>
    <source>
        <strain evidence="4">05x7-T-G4-1.051#20</strain>
    </source>
</reference>
<keyword evidence="5" id="KW-1185">Reference proteome</keyword>
<dbReference type="OrthoDB" id="10519983at2759"/>
<dbReference type="EnsemblMetazoa" id="G11550.4">
    <property type="protein sequence ID" value="G11550.4:cds"/>
    <property type="gene ID" value="G11550"/>
</dbReference>
<dbReference type="EnsemblMetazoa" id="G11550.1">
    <property type="protein sequence ID" value="G11550.1:cds"/>
    <property type="gene ID" value="G11550"/>
</dbReference>
<dbReference type="Proteomes" id="UP000005408">
    <property type="component" value="Unassembled WGS sequence"/>
</dbReference>
<sequence>MARIAEIFECFALLFFVNLIELSDAAGEACGTILSVQLYCLTGYHCCDKDLYTCCATGYICAGSSCISIAVIIVPIIIVIVIILVIVVIIVKKNNARQGVVIQPGQQQGIGNQPPGYGNPTPGYNQGPAPY</sequence>